<dbReference type="SMART" id="SM00849">
    <property type="entry name" value="Lactamase_B"/>
    <property type="match status" value="1"/>
</dbReference>
<dbReference type="Pfam" id="PF10996">
    <property type="entry name" value="Beta-Casp"/>
    <property type="match status" value="1"/>
</dbReference>
<dbReference type="CDD" id="cd16295">
    <property type="entry name" value="TTHA0252-CPSF-like_MBL-fold"/>
    <property type="match status" value="1"/>
</dbReference>
<evidence type="ECO:0000313" key="5">
    <source>
        <dbReference type="Proteomes" id="UP001163882"/>
    </source>
</evidence>
<gene>
    <name evidence="4" type="ORF">OF122_00075</name>
</gene>
<dbReference type="EMBL" id="CP107716">
    <property type="protein sequence ID" value="UYQ72231.1"/>
    <property type="molecule type" value="Genomic_DNA"/>
</dbReference>
<dbReference type="Proteomes" id="UP001163882">
    <property type="component" value="Chromosome"/>
</dbReference>
<dbReference type="InterPro" id="IPR001279">
    <property type="entry name" value="Metallo-B-lactamas"/>
</dbReference>
<dbReference type="InterPro" id="IPR011108">
    <property type="entry name" value="RMMBL"/>
</dbReference>
<keyword evidence="1" id="KW-0378">Hydrolase</keyword>
<evidence type="ECO:0000313" key="4">
    <source>
        <dbReference type="EMBL" id="UYQ72231.1"/>
    </source>
</evidence>
<sequence length="528" mass="57709">MAVELTFNGAAGTVTGSCYRIVHDRGNFLVDCGLFQGTKTERELNEKPFPFDPGAIDFVLLTHAHIDHVGLVPRLYAKGYRGPLHATAATNGLIEYLLADGASIQESEAERENKKRRRRGEAPVPPLYTLANAEEALKHRSDHPYGEWIEPGPGVRARFWNAGHILGSASIEIEVEDNGKPVRLLFSGDLGPDEKVFYLKPGAPSDFDYVICESTYGGRERADYTLETRRAALAEEINAALDRGGNLVIPAFAVERSQELLHDIGTLIEDGTISPKRVFLDSPLARRVTQVFARYAHEFDDLELSPEQLFNNPRFSITESVEESKAINKIAGGAIIISASGMADAGRIKHHLRNNLIRHNATVLFVGHQARGSLGQVIQSGAREVTIHGSQVPVRAQIRSIDNYSAHADHSELIAWIKGRLPIHGTLFLTHGEDEERSALRKAAMALGLAGDQIIAPELDDRVALQAGGTSRIVATGTGRIETSQIGHDWHNGYAELMIALSDALRAAQSDSEREAMIERLKAALAAK</sequence>
<keyword evidence="5" id="KW-1185">Reference proteome</keyword>
<dbReference type="PANTHER" id="PTHR11203">
    <property type="entry name" value="CLEAVAGE AND POLYADENYLATION SPECIFICITY FACTOR FAMILY MEMBER"/>
    <property type="match status" value="1"/>
</dbReference>
<dbReference type="RefSeq" id="WP_264225871.1">
    <property type="nucleotide sequence ID" value="NZ_CP107716.1"/>
</dbReference>
<protein>
    <submittedName>
        <fullName evidence="4">MBL fold metallo-hydrolase</fullName>
    </submittedName>
</protein>
<name>A0ABY6INP7_9HYPH</name>
<dbReference type="Gene3D" id="3.40.50.10890">
    <property type="match status" value="1"/>
</dbReference>
<evidence type="ECO:0000259" key="3">
    <source>
        <dbReference type="SMART" id="SM01027"/>
    </source>
</evidence>
<feature type="domain" description="Metallo-beta-lactamase" evidence="2">
    <location>
        <begin position="15"/>
        <end position="241"/>
    </location>
</feature>
<dbReference type="SUPFAM" id="SSF56281">
    <property type="entry name" value="Metallo-hydrolase/oxidoreductase"/>
    <property type="match status" value="1"/>
</dbReference>
<evidence type="ECO:0000256" key="1">
    <source>
        <dbReference type="ARBA" id="ARBA00022801"/>
    </source>
</evidence>
<dbReference type="InterPro" id="IPR050698">
    <property type="entry name" value="MBL"/>
</dbReference>
<reference evidence="4" key="1">
    <citation type="submission" date="2022-10" db="EMBL/GenBank/DDBJ databases">
        <title>YIM 151497 complete genome.</title>
        <authorList>
            <person name="Chen X."/>
        </authorList>
    </citation>
    <scope>NUCLEOTIDE SEQUENCE</scope>
    <source>
        <strain evidence="4">YIM 151497</strain>
    </source>
</reference>
<feature type="domain" description="Beta-Casp" evidence="3">
    <location>
        <begin position="257"/>
        <end position="378"/>
    </location>
</feature>
<evidence type="ECO:0000259" key="2">
    <source>
        <dbReference type="SMART" id="SM00849"/>
    </source>
</evidence>
<dbReference type="Pfam" id="PF00753">
    <property type="entry name" value="Lactamase_B"/>
    <property type="match status" value="1"/>
</dbReference>
<dbReference type="PANTHER" id="PTHR11203:SF37">
    <property type="entry name" value="INTEGRATOR COMPLEX SUBUNIT 11"/>
    <property type="match status" value="1"/>
</dbReference>
<dbReference type="InterPro" id="IPR022712">
    <property type="entry name" value="Beta_Casp"/>
</dbReference>
<organism evidence="4 5">
    <name type="scientific">Pelagibacterium flavum</name>
    <dbReference type="NCBI Taxonomy" id="2984530"/>
    <lineage>
        <taxon>Bacteria</taxon>
        <taxon>Pseudomonadati</taxon>
        <taxon>Pseudomonadota</taxon>
        <taxon>Alphaproteobacteria</taxon>
        <taxon>Hyphomicrobiales</taxon>
        <taxon>Devosiaceae</taxon>
        <taxon>Pelagibacterium</taxon>
    </lineage>
</organism>
<dbReference type="SMART" id="SM01027">
    <property type="entry name" value="Beta-Casp"/>
    <property type="match status" value="1"/>
</dbReference>
<proteinExistence type="predicted"/>
<dbReference type="InterPro" id="IPR036866">
    <property type="entry name" value="RibonucZ/Hydroxyglut_hydro"/>
</dbReference>
<dbReference type="Gene3D" id="3.60.15.10">
    <property type="entry name" value="Ribonuclease Z/Hydroxyacylglutathione hydrolase-like"/>
    <property type="match status" value="1"/>
</dbReference>
<dbReference type="Pfam" id="PF07521">
    <property type="entry name" value="RMMBL"/>
    <property type="match status" value="1"/>
</dbReference>
<accession>A0ABY6INP7</accession>